<protein>
    <recommendedName>
        <fullName evidence="3">asparagine synthase (glutamine-hydrolyzing)</fullName>
        <ecNumber evidence="3">6.3.5.4</ecNumber>
    </recommendedName>
</protein>
<accession>A0A3M5WGZ3</accession>
<dbReference type="InterPro" id="IPR001962">
    <property type="entry name" value="Asn_synthase"/>
</dbReference>
<comment type="similarity">
    <text evidence="2">Belongs to the asparagine synthetase family.</text>
</comment>
<reference evidence="7 8" key="1">
    <citation type="submission" date="2018-08" db="EMBL/GenBank/DDBJ databases">
        <title>Recombination of ecologically and evolutionarily significant loci maintains genetic cohesion in the Pseudomonas syringae species complex.</title>
        <authorList>
            <person name="Dillon M."/>
            <person name="Thakur S."/>
            <person name="Almeida R.N.D."/>
            <person name="Weir B.S."/>
            <person name="Guttman D.S."/>
        </authorList>
    </citation>
    <scope>NUCLEOTIDE SEQUENCE [LARGE SCALE GENOMIC DNA]</scope>
    <source>
        <strain evidence="7 8">ICMP 11935</strain>
    </source>
</reference>
<name>A0A3M5WGZ3_PSEAP</name>
<evidence type="ECO:0000259" key="6">
    <source>
        <dbReference type="Pfam" id="PF00733"/>
    </source>
</evidence>
<evidence type="ECO:0000256" key="2">
    <source>
        <dbReference type="ARBA" id="ARBA00005752"/>
    </source>
</evidence>
<dbReference type="PANTHER" id="PTHR43284">
    <property type="entry name" value="ASPARAGINE SYNTHETASE (GLUTAMINE-HYDROLYZING)"/>
    <property type="match status" value="1"/>
</dbReference>
<dbReference type="EMBL" id="RBUF01000637">
    <property type="protein sequence ID" value="RMU68925.1"/>
    <property type="molecule type" value="Genomic_DNA"/>
</dbReference>
<evidence type="ECO:0000256" key="5">
    <source>
        <dbReference type="PIRSR" id="PIRSR001589-3"/>
    </source>
</evidence>
<comment type="caution">
    <text evidence="7">The sequence shown here is derived from an EMBL/GenBank/DDBJ whole genome shotgun (WGS) entry which is preliminary data.</text>
</comment>
<dbReference type="InterPro" id="IPR006426">
    <property type="entry name" value="Asn_synth_AEB"/>
</dbReference>
<evidence type="ECO:0000313" key="7">
    <source>
        <dbReference type="EMBL" id="RMU68925.1"/>
    </source>
</evidence>
<comment type="catalytic activity">
    <reaction evidence="4">
        <text>L-aspartate + L-glutamine + ATP + H2O = L-asparagine + L-glutamate + AMP + diphosphate + H(+)</text>
        <dbReference type="Rhea" id="RHEA:12228"/>
        <dbReference type="ChEBI" id="CHEBI:15377"/>
        <dbReference type="ChEBI" id="CHEBI:15378"/>
        <dbReference type="ChEBI" id="CHEBI:29985"/>
        <dbReference type="ChEBI" id="CHEBI:29991"/>
        <dbReference type="ChEBI" id="CHEBI:30616"/>
        <dbReference type="ChEBI" id="CHEBI:33019"/>
        <dbReference type="ChEBI" id="CHEBI:58048"/>
        <dbReference type="ChEBI" id="CHEBI:58359"/>
        <dbReference type="ChEBI" id="CHEBI:456215"/>
        <dbReference type="EC" id="6.3.5.4"/>
    </reaction>
</comment>
<dbReference type="GO" id="GO:0005829">
    <property type="term" value="C:cytosol"/>
    <property type="evidence" value="ECO:0007669"/>
    <property type="project" value="TreeGrafter"/>
</dbReference>
<dbReference type="PIRSF" id="PIRSF001589">
    <property type="entry name" value="Asn_synthetase_glu-h"/>
    <property type="match status" value="1"/>
</dbReference>
<dbReference type="AlphaFoldDB" id="A0A3M5WGZ3"/>
<dbReference type="CDD" id="cd01991">
    <property type="entry name" value="Asn_synthase_B_C"/>
    <property type="match status" value="1"/>
</dbReference>
<dbReference type="Gene3D" id="3.40.50.620">
    <property type="entry name" value="HUPs"/>
    <property type="match status" value="1"/>
</dbReference>
<sequence length="440" mass="49587">MANSLYTPAIRLDALPILLQPRMATAGHTPLTGILEVEPARTITFSREGLIAKRYWQLESAPHPDDYDTTVARVRELMHDIVARQIVADVPCAAMLSGGIDSTAVAALAIRKMSAAGSTTKLKTFCVSFDSDHSSFIATDLRPEVDSPYALEVATWLGTDHNDINVGAEQIERVLLDCCRSRDLPGFGQFDASMFLMCQHIAKHGKIALSGEAADEIFGGYPLFHDKELLAHNNFPWLRNGPRLTDYLVPELKELIRPTELEQDTYAQLLAEVPRLPGENRKDARIREALYLNMQGPLAVILDRKDRISMANGLEVRVPFCDHRLVEYMWNVPWSMKCQTGVKGILKDAIKPYVPDVVRHRRKSAYPGMHNRAFEKNFYNQALAAVEHQQSPFYGMFDAAKIRALVSRMQQDKTWVNASHLLIPLVEASRWLRTYQVNFS</sequence>
<evidence type="ECO:0000256" key="3">
    <source>
        <dbReference type="ARBA" id="ARBA00012737"/>
    </source>
</evidence>
<feature type="site" description="Important for beta-aspartyl-AMP intermediate formation" evidence="5">
    <location>
        <position position="212"/>
    </location>
</feature>
<dbReference type="GO" id="GO:0004066">
    <property type="term" value="F:asparagine synthase (glutamine-hydrolyzing) activity"/>
    <property type="evidence" value="ECO:0007669"/>
    <property type="project" value="UniProtKB-EC"/>
</dbReference>
<dbReference type="EC" id="6.3.5.4" evidence="3"/>
<dbReference type="PANTHER" id="PTHR43284:SF1">
    <property type="entry name" value="ASPARAGINE SYNTHETASE"/>
    <property type="match status" value="1"/>
</dbReference>
<proteinExistence type="inferred from homology"/>
<dbReference type="Pfam" id="PF00733">
    <property type="entry name" value="Asn_synthase"/>
    <property type="match status" value="1"/>
</dbReference>
<organism evidence="7 8">
    <name type="scientific">Pseudomonas syringae pv. aptata</name>
    <dbReference type="NCBI Taxonomy" id="83167"/>
    <lineage>
        <taxon>Bacteria</taxon>
        <taxon>Pseudomonadati</taxon>
        <taxon>Pseudomonadota</taxon>
        <taxon>Gammaproteobacteria</taxon>
        <taxon>Pseudomonadales</taxon>
        <taxon>Pseudomonadaceae</taxon>
        <taxon>Pseudomonas</taxon>
        <taxon>Pseudomonas syringae</taxon>
    </lineage>
</organism>
<dbReference type="SUPFAM" id="SSF52402">
    <property type="entry name" value="Adenine nucleotide alpha hydrolases-like"/>
    <property type="match status" value="1"/>
</dbReference>
<comment type="pathway">
    <text evidence="1">Amino-acid biosynthesis; L-asparagine biosynthesis; L-asparagine from L-aspartate (L-Gln route): step 1/1.</text>
</comment>
<evidence type="ECO:0000256" key="4">
    <source>
        <dbReference type="ARBA" id="ARBA00048741"/>
    </source>
</evidence>
<dbReference type="InterPro" id="IPR014729">
    <property type="entry name" value="Rossmann-like_a/b/a_fold"/>
</dbReference>
<feature type="domain" description="Asparagine synthetase" evidence="6">
    <location>
        <begin position="74"/>
        <end position="432"/>
    </location>
</feature>
<dbReference type="GO" id="GO:0006529">
    <property type="term" value="P:asparagine biosynthetic process"/>
    <property type="evidence" value="ECO:0007669"/>
    <property type="project" value="InterPro"/>
</dbReference>
<dbReference type="Proteomes" id="UP000274315">
    <property type="component" value="Unassembled WGS sequence"/>
</dbReference>
<dbReference type="InterPro" id="IPR051786">
    <property type="entry name" value="ASN_synthetase/amidase"/>
</dbReference>
<evidence type="ECO:0000313" key="8">
    <source>
        <dbReference type="Proteomes" id="UP000274315"/>
    </source>
</evidence>
<evidence type="ECO:0000256" key="1">
    <source>
        <dbReference type="ARBA" id="ARBA00005187"/>
    </source>
</evidence>
<gene>
    <name evidence="7" type="ORF">ALP24_00052</name>
</gene>